<dbReference type="RefSeq" id="WP_162441364.1">
    <property type="nucleotide sequence ID" value="NZ_CP048222.1"/>
</dbReference>
<dbReference type="InterPro" id="IPR046450">
    <property type="entry name" value="PA_dom_sf"/>
</dbReference>
<gene>
    <name evidence="3" type="ORF">GXP67_00600</name>
</gene>
<dbReference type="Pfam" id="PF04389">
    <property type="entry name" value="Peptidase_M28"/>
    <property type="match status" value="1"/>
</dbReference>
<evidence type="ECO:0000313" key="3">
    <source>
        <dbReference type="EMBL" id="QHT65276.1"/>
    </source>
</evidence>
<dbReference type="EMBL" id="CP048222">
    <property type="protein sequence ID" value="QHT65276.1"/>
    <property type="molecule type" value="Genomic_DNA"/>
</dbReference>
<accession>A0A6C0GBF8</accession>
<dbReference type="AlphaFoldDB" id="A0A6C0GBF8"/>
<dbReference type="GO" id="GO:0006508">
    <property type="term" value="P:proteolysis"/>
    <property type="evidence" value="ECO:0007669"/>
    <property type="project" value="InterPro"/>
</dbReference>
<name>A0A6C0GBF8_9BACT</name>
<dbReference type="GO" id="GO:0008235">
    <property type="term" value="F:metalloexopeptidase activity"/>
    <property type="evidence" value="ECO:0007669"/>
    <property type="project" value="InterPro"/>
</dbReference>
<sequence>MKLIYTLLLASCFITTSLAQNDLKKVKATVSKSEIQGHIYFLASDELKGRATASSELDIAAQYISTHFVRYGVKPVLGAEQGYFQTVPFIKTTAPTTLSLTLDGKPYRQLIKESGSNTNISGAAIFLNYGDSLDYLNQQVNGKVVVVKAGSNGKPAPFSPTLLRREKKRLASKYGAVGLVELCTMDEQLWKQGEHRFNGDRMELVAEESPFPYLWMADSNGEIATQFSSRKELPVELTIKGMVTSKVVSRNVVGMVEGTDPQLKNEYIIYSAHYDHIGIGEPNAENDSIFNGARDNAVGTVTVLSIAENLAKYPTKRSALFIMFTGEEVGLLGSKWYVEHPLLPLHQMVFCFNFDNGGYNDTSLITIIGLGRTTAEKSLKEAGTPFGLKVTDDPAPEQNLFDRSDNLHFAQKGIPAPTFGMGFTGFDQEIRKYYHQAADNPNTLDYEYLFKFFQAYVLAGRKIANTGQRPFWKVGDKYEAAGKKLYNGQISIK</sequence>
<organism evidence="3 4">
    <name type="scientific">Rhodocytophaga rosea</name>
    <dbReference type="NCBI Taxonomy" id="2704465"/>
    <lineage>
        <taxon>Bacteria</taxon>
        <taxon>Pseudomonadati</taxon>
        <taxon>Bacteroidota</taxon>
        <taxon>Cytophagia</taxon>
        <taxon>Cytophagales</taxon>
        <taxon>Rhodocytophagaceae</taxon>
        <taxon>Rhodocytophaga</taxon>
    </lineage>
</organism>
<dbReference type="Proteomes" id="UP000480178">
    <property type="component" value="Chromosome"/>
</dbReference>
<dbReference type="SUPFAM" id="SSF52025">
    <property type="entry name" value="PA domain"/>
    <property type="match status" value="1"/>
</dbReference>
<keyword evidence="1" id="KW-0732">Signal</keyword>
<evidence type="ECO:0000259" key="2">
    <source>
        <dbReference type="Pfam" id="PF04389"/>
    </source>
</evidence>
<feature type="chain" id="PRO_5025663513" evidence="1">
    <location>
        <begin position="20"/>
        <end position="493"/>
    </location>
</feature>
<evidence type="ECO:0000313" key="4">
    <source>
        <dbReference type="Proteomes" id="UP000480178"/>
    </source>
</evidence>
<dbReference type="SUPFAM" id="SSF53187">
    <property type="entry name" value="Zn-dependent exopeptidases"/>
    <property type="match status" value="1"/>
</dbReference>
<dbReference type="Gene3D" id="3.50.30.30">
    <property type="match status" value="1"/>
</dbReference>
<reference evidence="3 4" key="1">
    <citation type="submission" date="2020-01" db="EMBL/GenBank/DDBJ databases">
        <authorList>
            <person name="Kim M.K."/>
        </authorList>
    </citation>
    <scope>NUCLEOTIDE SEQUENCE [LARGE SCALE GENOMIC DNA]</scope>
    <source>
        <strain evidence="3 4">172606-1</strain>
    </source>
</reference>
<proteinExistence type="predicted"/>
<dbReference type="InterPro" id="IPR007484">
    <property type="entry name" value="Peptidase_M28"/>
</dbReference>
<dbReference type="KEGG" id="rhoz:GXP67_00600"/>
<dbReference type="InterPro" id="IPR045175">
    <property type="entry name" value="M28_fam"/>
</dbReference>
<keyword evidence="4" id="KW-1185">Reference proteome</keyword>
<dbReference type="PANTHER" id="PTHR12147:SF26">
    <property type="entry name" value="PEPTIDASE M28 DOMAIN-CONTAINING PROTEIN"/>
    <property type="match status" value="1"/>
</dbReference>
<dbReference type="PANTHER" id="PTHR12147">
    <property type="entry name" value="METALLOPEPTIDASE M28 FAMILY MEMBER"/>
    <property type="match status" value="1"/>
</dbReference>
<dbReference type="Gene3D" id="3.40.630.10">
    <property type="entry name" value="Zn peptidases"/>
    <property type="match status" value="1"/>
</dbReference>
<feature type="domain" description="Peptidase M28" evidence="2">
    <location>
        <begin position="251"/>
        <end position="452"/>
    </location>
</feature>
<protein>
    <submittedName>
        <fullName evidence="3">M28 family peptidase</fullName>
    </submittedName>
</protein>
<evidence type="ECO:0000256" key="1">
    <source>
        <dbReference type="SAM" id="SignalP"/>
    </source>
</evidence>
<feature type="signal peptide" evidence="1">
    <location>
        <begin position="1"/>
        <end position="19"/>
    </location>
</feature>